<accession>A0ABS4TQ01</accession>
<dbReference type="Proteomes" id="UP001519332">
    <property type="component" value="Unassembled WGS sequence"/>
</dbReference>
<organism evidence="3 4">
    <name type="scientific">Kibdelosporangium banguiense</name>
    <dbReference type="NCBI Taxonomy" id="1365924"/>
    <lineage>
        <taxon>Bacteria</taxon>
        <taxon>Bacillati</taxon>
        <taxon>Actinomycetota</taxon>
        <taxon>Actinomycetes</taxon>
        <taxon>Pseudonocardiales</taxon>
        <taxon>Pseudonocardiaceae</taxon>
        <taxon>Kibdelosporangium</taxon>
    </lineage>
</organism>
<dbReference type="InterPro" id="IPR051610">
    <property type="entry name" value="GPI/OXD"/>
</dbReference>
<dbReference type="InterPro" id="IPR013096">
    <property type="entry name" value="Cupin_2"/>
</dbReference>
<dbReference type="Gene3D" id="2.60.120.10">
    <property type="entry name" value="Jelly Rolls"/>
    <property type="match status" value="1"/>
</dbReference>
<reference evidence="3 4" key="1">
    <citation type="submission" date="2021-03" db="EMBL/GenBank/DDBJ databases">
        <title>Sequencing the genomes of 1000 actinobacteria strains.</title>
        <authorList>
            <person name="Klenk H.-P."/>
        </authorList>
    </citation>
    <scope>NUCLEOTIDE SEQUENCE [LARGE SCALE GENOMIC DNA]</scope>
    <source>
        <strain evidence="3 4">DSM 46670</strain>
    </source>
</reference>
<dbReference type="CDD" id="cd06988">
    <property type="entry name" value="cupin_DddK"/>
    <property type="match status" value="1"/>
</dbReference>
<evidence type="ECO:0000313" key="3">
    <source>
        <dbReference type="EMBL" id="MBP2326479.1"/>
    </source>
</evidence>
<dbReference type="PANTHER" id="PTHR35848">
    <property type="entry name" value="OXALATE-BINDING PROTEIN"/>
    <property type="match status" value="1"/>
</dbReference>
<gene>
    <name evidence="3" type="ORF">JOF56_006864</name>
</gene>
<dbReference type="EMBL" id="JAGINW010000001">
    <property type="protein sequence ID" value="MBP2326479.1"/>
    <property type="molecule type" value="Genomic_DNA"/>
</dbReference>
<dbReference type="Pfam" id="PF07883">
    <property type="entry name" value="Cupin_2"/>
    <property type="match status" value="1"/>
</dbReference>
<evidence type="ECO:0000313" key="4">
    <source>
        <dbReference type="Proteomes" id="UP001519332"/>
    </source>
</evidence>
<keyword evidence="1" id="KW-0479">Metal-binding</keyword>
<evidence type="ECO:0000259" key="2">
    <source>
        <dbReference type="Pfam" id="PF07883"/>
    </source>
</evidence>
<dbReference type="RefSeq" id="WP_209643540.1">
    <property type="nucleotide sequence ID" value="NZ_JAGINW010000001.1"/>
</dbReference>
<dbReference type="InterPro" id="IPR011051">
    <property type="entry name" value="RmlC_Cupin_sf"/>
</dbReference>
<name>A0ABS4TQ01_9PSEU</name>
<proteinExistence type="predicted"/>
<protein>
    <submittedName>
        <fullName evidence="3">Mannose-6-phosphate isomerase-like protein (Cupin superfamily)</fullName>
    </submittedName>
</protein>
<dbReference type="InterPro" id="IPR014710">
    <property type="entry name" value="RmlC-like_jellyroll"/>
</dbReference>
<sequence length="125" mass="14410">MGVQIVHLQRDNLLHEYGLDTQRLKPWAVLNSPFESSWAVAAPRTRSTLHSHHEHEIFIAVRGSAVIECDGEQALFAEGDVAFFQPGKQHRLLNDGDDEFMFYSVWWDEKMSEEFLHRSRSGARS</sequence>
<keyword evidence="4" id="KW-1185">Reference proteome</keyword>
<feature type="domain" description="Cupin type-2" evidence="2">
    <location>
        <begin position="42"/>
        <end position="106"/>
    </location>
</feature>
<comment type="caution">
    <text evidence="3">The sequence shown here is derived from an EMBL/GenBank/DDBJ whole genome shotgun (WGS) entry which is preliminary data.</text>
</comment>
<dbReference type="PANTHER" id="PTHR35848:SF6">
    <property type="entry name" value="CUPIN TYPE-2 DOMAIN-CONTAINING PROTEIN"/>
    <property type="match status" value="1"/>
</dbReference>
<dbReference type="SUPFAM" id="SSF51182">
    <property type="entry name" value="RmlC-like cupins"/>
    <property type="match status" value="1"/>
</dbReference>
<evidence type="ECO:0000256" key="1">
    <source>
        <dbReference type="ARBA" id="ARBA00022723"/>
    </source>
</evidence>